<comment type="caution">
    <text evidence="5">The sequence shown here is derived from an EMBL/GenBank/DDBJ whole genome shotgun (WGS) entry which is preliminary data.</text>
</comment>
<dbReference type="SUPFAM" id="SSF103481">
    <property type="entry name" value="Multidrug resistance efflux transporter EmrE"/>
    <property type="match status" value="2"/>
</dbReference>
<evidence type="ECO:0000256" key="1">
    <source>
        <dbReference type="ARBA" id="ARBA00004127"/>
    </source>
</evidence>
<dbReference type="RefSeq" id="WP_377059144.1">
    <property type="nucleotide sequence ID" value="NZ_JBHLUU010000126.1"/>
</dbReference>
<keyword evidence="3" id="KW-0812">Transmembrane</keyword>
<keyword evidence="6" id="KW-1185">Reference proteome</keyword>
<feature type="transmembrane region" description="Helical" evidence="3">
    <location>
        <begin position="149"/>
        <end position="167"/>
    </location>
</feature>
<organism evidence="5 6">
    <name type="scientific">Robertmurraya beringensis</name>
    <dbReference type="NCBI Taxonomy" id="641660"/>
    <lineage>
        <taxon>Bacteria</taxon>
        <taxon>Bacillati</taxon>
        <taxon>Bacillota</taxon>
        <taxon>Bacilli</taxon>
        <taxon>Bacillales</taxon>
        <taxon>Bacillaceae</taxon>
        <taxon>Robertmurraya</taxon>
    </lineage>
</organism>
<feature type="transmembrane region" description="Helical" evidence="3">
    <location>
        <begin position="94"/>
        <end position="116"/>
    </location>
</feature>
<dbReference type="Pfam" id="PF00892">
    <property type="entry name" value="EamA"/>
    <property type="match status" value="2"/>
</dbReference>
<proteinExistence type="inferred from homology"/>
<keyword evidence="3" id="KW-1133">Transmembrane helix</keyword>
<comment type="subcellular location">
    <subcellularLocation>
        <location evidence="1">Endomembrane system</location>
        <topology evidence="1">Multi-pass membrane protein</topology>
    </subcellularLocation>
</comment>
<comment type="similarity">
    <text evidence="2">Belongs to the EamA transporter family.</text>
</comment>
<feature type="domain" description="EamA" evidence="4">
    <location>
        <begin position="11"/>
        <end position="139"/>
    </location>
</feature>
<dbReference type="Proteomes" id="UP001589738">
    <property type="component" value="Unassembled WGS sequence"/>
</dbReference>
<evidence type="ECO:0000259" key="4">
    <source>
        <dbReference type="Pfam" id="PF00892"/>
    </source>
</evidence>
<reference evidence="5 6" key="1">
    <citation type="submission" date="2024-09" db="EMBL/GenBank/DDBJ databases">
        <authorList>
            <person name="Sun Q."/>
            <person name="Mori K."/>
        </authorList>
    </citation>
    <scope>NUCLEOTIDE SEQUENCE [LARGE SCALE GENOMIC DNA]</scope>
    <source>
        <strain evidence="5 6">CGMCC 1.9126</strain>
    </source>
</reference>
<dbReference type="Gene3D" id="1.10.3730.20">
    <property type="match status" value="2"/>
</dbReference>
<dbReference type="EMBL" id="JBHLUU010000126">
    <property type="protein sequence ID" value="MFC0478036.1"/>
    <property type="molecule type" value="Genomic_DNA"/>
</dbReference>
<name>A0ABV6L105_9BACI</name>
<feature type="transmembrane region" description="Helical" evidence="3">
    <location>
        <begin position="269"/>
        <end position="287"/>
    </location>
</feature>
<evidence type="ECO:0000313" key="5">
    <source>
        <dbReference type="EMBL" id="MFC0478036.1"/>
    </source>
</evidence>
<evidence type="ECO:0000256" key="3">
    <source>
        <dbReference type="SAM" id="Phobius"/>
    </source>
</evidence>
<feature type="transmembrane region" description="Helical" evidence="3">
    <location>
        <begin position="7"/>
        <end position="24"/>
    </location>
</feature>
<feature type="transmembrane region" description="Helical" evidence="3">
    <location>
        <begin position="179"/>
        <end position="201"/>
    </location>
</feature>
<feature type="transmembrane region" description="Helical" evidence="3">
    <location>
        <begin position="213"/>
        <end position="232"/>
    </location>
</feature>
<protein>
    <submittedName>
        <fullName evidence="5">DMT family transporter</fullName>
    </submittedName>
</protein>
<feature type="transmembrane region" description="Helical" evidence="3">
    <location>
        <begin position="125"/>
        <end position="143"/>
    </location>
</feature>
<dbReference type="PANTHER" id="PTHR22911">
    <property type="entry name" value="ACYL-MALONYL CONDENSING ENZYME-RELATED"/>
    <property type="match status" value="1"/>
</dbReference>
<feature type="transmembrane region" description="Helical" evidence="3">
    <location>
        <begin position="67"/>
        <end position="88"/>
    </location>
</feature>
<sequence>MHLASNVSIGLAAFLWGLIALFVRELTAVGFSAMEIVTIRVGVAFLILFVIGVAKKREQLKIQFKDTYLFIGTGVLSIVFFNWCYFTTINEMNVSLAVILLYTSPAFVSILSFVFLKEKLGRKKILAVLGTIIGCVLIAGLRMEETAQISTIGLFIGLGSGLGYALYSIFGKLALQRYAPFTVTFYTFLIASLSLVPSTTLWTKSSILFKPSIIWYSIGLALITTVTAYFLYTWGLKKTESSKASIIATIEPVVATLLGLYYYNETLTIIQLIGGMFILASVILVSYEKKNKISVETTNGAH</sequence>
<dbReference type="InterPro" id="IPR037185">
    <property type="entry name" value="EmrE-like"/>
</dbReference>
<dbReference type="PANTHER" id="PTHR22911:SF79">
    <property type="entry name" value="MOBA-LIKE NTP TRANSFERASE DOMAIN-CONTAINING PROTEIN"/>
    <property type="match status" value="1"/>
</dbReference>
<evidence type="ECO:0000313" key="6">
    <source>
        <dbReference type="Proteomes" id="UP001589738"/>
    </source>
</evidence>
<evidence type="ECO:0000256" key="2">
    <source>
        <dbReference type="ARBA" id="ARBA00007362"/>
    </source>
</evidence>
<accession>A0ABV6L105</accession>
<keyword evidence="3" id="KW-0472">Membrane</keyword>
<feature type="domain" description="EamA" evidence="4">
    <location>
        <begin position="152"/>
        <end position="286"/>
    </location>
</feature>
<dbReference type="InterPro" id="IPR000620">
    <property type="entry name" value="EamA_dom"/>
</dbReference>
<feature type="transmembrane region" description="Helical" evidence="3">
    <location>
        <begin position="244"/>
        <end position="263"/>
    </location>
</feature>
<feature type="transmembrane region" description="Helical" evidence="3">
    <location>
        <begin position="36"/>
        <end position="55"/>
    </location>
</feature>
<gene>
    <name evidence="5" type="ORF">ACFFHF_22865</name>
</gene>